<evidence type="ECO:0000313" key="3">
    <source>
        <dbReference type="Proteomes" id="UP000305921"/>
    </source>
</evidence>
<evidence type="ECO:0000256" key="1">
    <source>
        <dbReference type="SAM" id="MobiDB-lite"/>
    </source>
</evidence>
<gene>
    <name evidence="2" type="ORF">FEF34_37780</name>
</gene>
<reference evidence="2 3" key="1">
    <citation type="submission" date="2019-05" db="EMBL/GenBank/DDBJ databases">
        <title>Streptomyces marianii sp. nov., a novel marine actinomycete from southern coast of India.</title>
        <authorList>
            <person name="Iniyan A.M."/>
            <person name="Wink J."/>
            <person name="Ramprasad E."/>
            <person name="Ramana C.V."/>
            <person name="Bunk B."/>
            <person name="Sproer C."/>
            <person name="Joseph F.-J.R.S."/>
            <person name="Vincent S.G.P."/>
        </authorList>
    </citation>
    <scope>NUCLEOTIDE SEQUENCE [LARGE SCALE GENOMIC DNA]</scope>
    <source>
        <strain evidence="2 3">ICN19</strain>
    </source>
</reference>
<feature type="compositionally biased region" description="Basic and acidic residues" evidence="1">
    <location>
        <begin position="153"/>
        <end position="164"/>
    </location>
</feature>
<accession>A0A5R9ED10</accession>
<dbReference type="RefSeq" id="WP_138057171.1">
    <property type="nucleotide sequence ID" value="NZ_VAWE01000001.1"/>
</dbReference>
<dbReference type="OrthoDB" id="9784984at2"/>
<dbReference type="AlphaFoldDB" id="A0A5R9ED10"/>
<feature type="region of interest" description="Disordered" evidence="1">
    <location>
        <begin position="1"/>
        <end position="33"/>
    </location>
</feature>
<evidence type="ECO:0000313" key="2">
    <source>
        <dbReference type="EMBL" id="TLQ47896.1"/>
    </source>
</evidence>
<dbReference type="EMBL" id="VAWE01000001">
    <property type="protein sequence ID" value="TLQ47896.1"/>
    <property type="molecule type" value="Genomic_DNA"/>
</dbReference>
<proteinExistence type="predicted"/>
<dbReference type="InterPro" id="IPR036388">
    <property type="entry name" value="WH-like_DNA-bd_sf"/>
</dbReference>
<dbReference type="Proteomes" id="UP000305921">
    <property type="component" value="Unassembled WGS sequence"/>
</dbReference>
<dbReference type="SUPFAM" id="SSF88659">
    <property type="entry name" value="Sigma3 and sigma4 domains of RNA polymerase sigma factors"/>
    <property type="match status" value="1"/>
</dbReference>
<organism evidence="2 3">
    <name type="scientific">Streptomyces marianii</name>
    <dbReference type="NCBI Taxonomy" id="1817406"/>
    <lineage>
        <taxon>Bacteria</taxon>
        <taxon>Bacillati</taxon>
        <taxon>Actinomycetota</taxon>
        <taxon>Actinomycetes</taxon>
        <taxon>Kitasatosporales</taxon>
        <taxon>Streptomycetaceae</taxon>
        <taxon>Streptomyces</taxon>
    </lineage>
</organism>
<name>A0A5R9ED10_9ACTN</name>
<feature type="region of interest" description="Disordered" evidence="1">
    <location>
        <begin position="142"/>
        <end position="164"/>
    </location>
</feature>
<comment type="caution">
    <text evidence="2">The sequence shown here is derived from an EMBL/GenBank/DDBJ whole genome shotgun (WGS) entry which is preliminary data.</text>
</comment>
<dbReference type="InterPro" id="IPR013324">
    <property type="entry name" value="RNA_pol_sigma_r3/r4-like"/>
</dbReference>
<dbReference type="Gene3D" id="1.10.10.10">
    <property type="entry name" value="Winged helix-like DNA-binding domain superfamily/Winged helix DNA-binding domain"/>
    <property type="match status" value="1"/>
</dbReference>
<keyword evidence="3" id="KW-1185">Reference proteome</keyword>
<sequence length="240" mass="26880">MTAGPAERGFGDQPPPNGGEVQPTFRAQAEPEMPSTVLPHQVPYGNASTALAAGAAAVDEATFAAQRLHQEISQELLDHREWLRGVIYGEGYREPDLSTLDSDTQVRYYSARSKPGFTFRVGPKALFRWCFGKARLDFHRREGRQPEPVGELPEPRPATEESEADRVLQREAIKAFLETHLPDEEERAVYLLAHGWTGEPMTQTAIAEKLDIDRKTVAKRLKRAEKHLKSLPAEMLDALR</sequence>
<protein>
    <submittedName>
        <fullName evidence="2">Sigma-70 family RNA polymerase sigma factor</fullName>
    </submittedName>
</protein>